<evidence type="ECO:0000313" key="1">
    <source>
        <dbReference type="EMBL" id="KAH3869664.1"/>
    </source>
</evidence>
<accession>A0A9D4M5H5</accession>
<evidence type="ECO:0000313" key="2">
    <source>
        <dbReference type="Proteomes" id="UP000828390"/>
    </source>
</evidence>
<gene>
    <name evidence="1" type="ORF">DPMN_032834</name>
</gene>
<reference evidence="1" key="2">
    <citation type="submission" date="2020-11" db="EMBL/GenBank/DDBJ databases">
        <authorList>
            <person name="McCartney M.A."/>
            <person name="Auch B."/>
            <person name="Kono T."/>
            <person name="Mallez S."/>
            <person name="Becker A."/>
            <person name="Gohl D.M."/>
            <person name="Silverstein K.A.T."/>
            <person name="Koren S."/>
            <person name="Bechman K.B."/>
            <person name="Herman A."/>
            <person name="Abrahante J.E."/>
            <person name="Garbe J."/>
        </authorList>
    </citation>
    <scope>NUCLEOTIDE SEQUENCE</scope>
    <source>
        <strain evidence="1">Duluth1</strain>
        <tissue evidence="1">Whole animal</tissue>
    </source>
</reference>
<dbReference type="AlphaFoldDB" id="A0A9D4M5H5"/>
<reference evidence="1" key="1">
    <citation type="journal article" date="2019" name="bioRxiv">
        <title>The Genome of the Zebra Mussel, Dreissena polymorpha: A Resource for Invasive Species Research.</title>
        <authorList>
            <person name="McCartney M.A."/>
            <person name="Auch B."/>
            <person name="Kono T."/>
            <person name="Mallez S."/>
            <person name="Zhang Y."/>
            <person name="Obille A."/>
            <person name="Becker A."/>
            <person name="Abrahante J.E."/>
            <person name="Garbe J."/>
            <person name="Badalamenti J.P."/>
            <person name="Herman A."/>
            <person name="Mangelson H."/>
            <person name="Liachko I."/>
            <person name="Sullivan S."/>
            <person name="Sone E.D."/>
            <person name="Koren S."/>
            <person name="Silverstein K.A.T."/>
            <person name="Beckman K.B."/>
            <person name="Gohl D.M."/>
        </authorList>
    </citation>
    <scope>NUCLEOTIDE SEQUENCE</scope>
    <source>
        <strain evidence="1">Duluth1</strain>
        <tissue evidence="1">Whole animal</tissue>
    </source>
</reference>
<sequence>MISSMTWIADEVAPFSLGEWSETGRFFSDQIFLNSAAIAAFVSYIPRLISSEGTFSTLGDCPAFIMRSAYFTYACGMNILSASASGLGWF</sequence>
<protein>
    <submittedName>
        <fullName evidence="1">Uncharacterized protein</fullName>
    </submittedName>
</protein>
<keyword evidence="2" id="KW-1185">Reference proteome</keyword>
<proteinExistence type="predicted"/>
<comment type="caution">
    <text evidence="1">The sequence shown here is derived from an EMBL/GenBank/DDBJ whole genome shotgun (WGS) entry which is preliminary data.</text>
</comment>
<dbReference type="Proteomes" id="UP000828390">
    <property type="component" value="Unassembled WGS sequence"/>
</dbReference>
<dbReference type="EMBL" id="JAIWYP010000002">
    <property type="protein sequence ID" value="KAH3869664.1"/>
    <property type="molecule type" value="Genomic_DNA"/>
</dbReference>
<organism evidence="1 2">
    <name type="scientific">Dreissena polymorpha</name>
    <name type="common">Zebra mussel</name>
    <name type="synonym">Mytilus polymorpha</name>
    <dbReference type="NCBI Taxonomy" id="45954"/>
    <lineage>
        <taxon>Eukaryota</taxon>
        <taxon>Metazoa</taxon>
        <taxon>Spiralia</taxon>
        <taxon>Lophotrochozoa</taxon>
        <taxon>Mollusca</taxon>
        <taxon>Bivalvia</taxon>
        <taxon>Autobranchia</taxon>
        <taxon>Heteroconchia</taxon>
        <taxon>Euheterodonta</taxon>
        <taxon>Imparidentia</taxon>
        <taxon>Neoheterodontei</taxon>
        <taxon>Myida</taxon>
        <taxon>Dreissenoidea</taxon>
        <taxon>Dreissenidae</taxon>
        <taxon>Dreissena</taxon>
    </lineage>
</organism>
<name>A0A9D4M5H5_DREPO</name>